<comment type="similarity">
    <text evidence="6">Belongs to the Mrp/NBP35 ATP-binding proteins family.</text>
</comment>
<proteinExistence type="inferred from homology"/>
<dbReference type="EMBL" id="DSDK01000551">
    <property type="protein sequence ID" value="HDR51964.1"/>
    <property type="molecule type" value="Genomic_DNA"/>
</dbReference>
<dbReference type="Proteomes" id="UP000886047">
    <property type="component" value="Unassembled WGS sequence"/>
</dbReference>
<keyword evidence="2 6" id="KW-0547">Nucleotide-binding</keyword>
<evidence type="ECO:0000256" key="3">
    <source>
        <dbReference type="ARBA" id="ARBA00022840"/>
    </source>
</evidence>
<dbReference type="AlphaFoldDB" id="A0A831PJN5"/>
<accession>A0A831PJN5</accession>
<dbReference type="PANTHER" id="PTHR42961">
    <property type="entry name" value="IRON-SULFUR PROTEIN NUBPL"/>
    <property type="match status" value="1"/>
</dbReference>
<dbReference type="GO" id="GO:0016226">
    <property type="term" value="P:iron-sulfur cluster assembly"/>
    <property type="evidence" value="ECO:0007669"/>
    <property type="project" value="InterPro"/>
</dbReference>
<evidence type="ECO:0000313" key="7">
    <source>
        <dbReference type="EMBL" id="HDR51964.1"/>
    </source>
</evidence>
<evidence type="ECO:0000256" key="1">
    <source>
        <dbReference type="ARBA" id="ARBA00022723"/>
    </source>
</evidence>
<keyword evidence="4 6" id="KW-0408">Iron</keyword>
<name>A0A831PJN5_9BACT</name>
<evidence type="ECO:0000256" key="6">
    <source>
        <dbReference type="HAMAP-Rule" id="MF_02040"/>
    </source>
</evidence>
<dbReference type="GO" id="GO:0051539">
    <property type="term" value="F:4 iron, 4 sulfur cluster binding"/>
    <property type="evidence" value="ECO:0007669"/>
    <property type="project" value="TreeGrafter"/>
</dbReference>
<dbReference type="Pfam" id="PF10609">
    <property type="entry name" value="ParA"/>
    <property type="match status" value="1"/>
</dbReference>
<gene>
    <name evidence="7" type="ORF">ENN90_10170</name>
</gene>
<dbReference type="InterPro" id="IPR019591">
    <property type="entry name" value="Mrp/NBP35_ATP-bd"/>
</dbReference>
<dbReference type="GO" id="GO:0005524">
    <property type="term" value="F:ATP binding"/>
    <property type="evidence" value="ECO:0007669"/>
    <property type="project" value="UniProtKB-UniRule"/>
</dbReference>
<keyword evidence="5 6" id="KW-0411">Iron-sulfur</keyword>
<evidence type="ECO:0000256" key="2">
    <source>
        <dbReference type="ARBA" id="ARBA00022741"/>
    </source>
</evidence>
<reference evidence="7" key="1">
    <citation type="journal article" date="2020" name="mSystems">
        <title>Genome- and Community-Level Interaction Insights into Carbon Utilization and Element Cycling Functions of Hydrothermarchaeota in Hydrothermal Sediment.</title>
        <authorList>
            <person name="Zhou Z."/>
            <person name="Liu Y."/>
            <person name="Xu W."/>
            <person name="Pan J."/>
            <person name="Luo Z.H."/>
            <person name="Li M."/>
        </authorList>
    </citation>
    <scope>NUCLEOTIDE SEQUENCE [LARGE SCALE GENOMIC DNA]</scope>
    <source>
        <strain evidence="7">SpSt-1217</strain>
    </source>
</reference>
<comment type="subunit">
    <text evidence="6">Homodimer.</text>
</comment>
<feature type="binding site" evidence="6">
    <location>
        <begin position="23"/>
        <end position="30"/>
    </location>
    <ligand>
        <name>ATP</name>
        <dbReference type="ChEBI" id="CHEBI:30616"/>
    </ligand>
</feature>
<organism evidence="7">
    <name type="scientific">Mariniphaga anaerophila</name>
    <dbReference type="NCBI Taxonomy" id="1484053"/>
    <lineage>
        <taxon>Bacteria</taxon>
        <taxon>Pseudomonadati</taxon>
        <taxon>Bacteroidota</taxon>
        <taxon>Bacteroidia</taxon>
        <taxon>Marinilabiliales</taxon>
        <taxon>Prolixibacteraceae</taxon>
        <taxon>Mariniphaga</taxon>
    </lineage>
</organism>
<sequence>MNPKVFEKIEMPQVKNIIVVASGKGGVGKSTVAVNLAVSLARQGLKIALADADLYGPSIPVMLGVQNEHPSGEVKDGKEIMYPVEKYGIKLMSIGFFISNGQPVIWRGPMASNGLTQLFRDTEWGEIDYMIVDFPPGTGDIQLTTIQKLNLAGVIIVTTPQEVALSDARKAAAMFINPDLHVPILGVVENMSWFTPANHPDEKYYIFGKGGGEKLAGEFNTRLLGKIPLVLEIGEVSDKGVTIYNQPDKKVVEAFEKISNSIYELTEVHL</sequence>
<dbReference type="SUPFAM" id="SSF52540">
    <property type="entry name" value="P-loop containing nucleoside triphosphate hydrolases"/>
    <property type="match status" value="1"/>
</dbReference>
<dbReference type="CDD" id="cd02037">
    <property type="entry name" value="Mrp_NBP35"/>
    <property type="match status" value="1"/>
</dbReference>
<comment type="caution">
    <text evidence="7">The sequence shown here is derived from an EMBL/GenBank/DDBJ whole genome shotgun (WGS) entry which is preliminary data.</text>
</comment>
<dbReference type="InterPro" id="IPR027417">
    <property type="entry name" value="P-loop_NTPase"/>
</dbReference>
<dbReference type="InterPro" id="IPR044304">
    <property type="entry name" value="NUBPL-like"/>
</dbReference>
<dbReference type="GO" id="GO:0016887">
    <property type="term" value="F:ATP hydrolysis activity"/>
    <property type="evidence" value="ECO:0007669"/>
    <property type="project" value="UniProtKB-UniRule"/>
</dbReference>
<comment type="function">
    <text evidence="6">Binds and transfers iron-sulfur (Fe-S) clusters to target apoproteins. Can hydrolyze ATP.</text>
</comment>
<evidence type="ECO:0000256" key="5">
    <source>
        <dbReference type="ARBA" id="ARBA00023014"/>
    </source>
</evidence>
<dbReference type="Gene3D" id="3.40.50.300">
    <property type="entry name" value="P-loop containing nucleotide triphosphate hydrolases"/>
    <property type="match status" value="1"/>
</dbReference>
<dbReference type="HAMAP" id="MF_02040">
    <property type="entry name" value="Mrp_NBP35"/>
    <property type="match status" value="1"/>
</dbReference>
<keyword evidence="3 6" id="KW-0067">ATP-binding</keyword>
<dbReference type="InterPro" id="IPR033756">
    <property type="entry name" value="YlxH/NBP35"/>
</dbReference>
<protein>
    <recommendedName>
        <fullName evidence="6">Iron-sulfur cluster carrier protein</fullName>
    </recommendedName>
</protein>
<dbReference type="GO" id="GO:0140663">
    <property type="term" value="F:ATP-dependent FeS chaperone activity"/>
    <property type="evidence" value="ECO:0007669"/>
    <property type="project" value="InterPro"/>
</dbReference>
<evidence type="ECO:0000256" key="4">
    <source>
        <dbReference type="ARBA" id="ARBA00023004"/>
    </source>
</evidence>
<keyword evidence="6" id="KW-0378">Hydrolase</keyword>
<dbReference type="GO" id="GO:0046872">
    <property type="term" value="F:metal ion binding"/>
    <property type="evidence" value="ECO:0007669"/>
    <property type="project" value="UniProtKB-KW"/>
</dbReference>
<dbReference type="PANTHER" id="PTHR42961:SF2">
    <property type="entry name" value="IRON-SULFUR PROTEIN NUBPL"/>
    <property type="match status" value="1"/>
</dbReference>
<dbReference type="PROSITE" id="PS01215">
    <property type="entry name" value="MRP"/>
    <property type="match status" value="1"/>
</dbReference>
<dbReference type="InterPro" id="IPR000808">
    <property type="entry name" value="Mrp-like_CS"/>
</dbReference>
<keyword evidence="1 6" id="KW-0479">Metal-binding</keyword>
<dbReference type="FunFam" id="3.40.50.300:FF:001119">
    <property type="entry name" value="Iron-sulfur cluster carrier protein"/>
    <property type="match status" value="1"/>
</dbReference>